<proteinExistence type="predicted"/>
<protein>
    <recommendedName>
        <fullName evidence="5">Pentatricopeptide repeat-containing protein</fullName>
    </recommendedName>
</protein>
<dbReference type="GO" id="GO:0005739">
    <property type="term" value="C:mitochondrion"/>
    <property type="evidence" value="ECO:0007669"/>
    <property type="project" value="TreeGrafter"/>
</dbReference>
<evidence type="ECO:0000313" key="3">
    <source>
        <dbReference type="EMBL" id="KAK9139497.1"/>
    </source>
</evidence>
<feature type="repeat" description="PPR" evidence="2">
    <location>
        <begin position="319"/>
        <end position="353"/>
    </location>
</feature>
<keyword evidence="4" id="KW-1185">Reference proteome</keyword>
<dbReference type="PANTHER" id="PTHR47934">
    <property type="entry name" value="PENTATRICOPEPTIDE REPEAT-CONTAINING PROTEIN PET309, MITOCHONDRIAL"/>
    <property type="match status" value="1"/>
</dbReference>
<dbReference type="Pfam" id="PF01535">
    <property type="entry name" value="PPR"/>
    <property type="match status" value="5"/>
</dbReference>
<feature type="repeat" description="PPR" evidence="2">
    <location>
        <begin position="213"/>
        <end position="247"/>
    </location>
</feature>
<gene>
    <name evidence="3" type="ORF">Scep_009178</name>
</gene>
<accession>A0AAP0JSS8</accession>
<evidence type="ECO:0000256" key="2">
    <source>
        <dbReference type="PROSITE-ProRule" id="PRU00708"/>
    </source>
</evidence>
<dbReference type="EMBL" id="JBBNAG010000004">
    <property type="protein sequence ID" value="KAK9139497.1"/>
    <property type="molecule type" value="Genomic_DNA"/>
</dbReference>
<dbReference type="GO" id="GO:0007005">
    <property type="term" value="P:mitochondrion organization"/>
    <property type="evidence" value="ECO:0007669"/>
    <property type="project" value="TreeGrafter"/>
</dbReference>
<dbReference type="GO" id="GO:0003729">
    <property type="term" value="F:mRNA binding"/>
    <property type="evidence" value="ECO:0007669"/>
    <property type="project" value="TreeGrafter"/>
</dbReference>
<evidence type="ECO:0000313" key="4">
    <source>
        <dbReference type="Proteomes" id="UP001419268"/>
    </source>
</evidence>
<dbReference type="Proteomes" id="UP001419268">
    <property type="component" value="Unassembled WGS sequence"/>
</dbReference>
<reference evidence="3 4" key="1">
    <citation type="submission" date="2024-01" db="EMBL/GenBank/DDBJ databases">
        <title>Genome assemblies of Stephania.</title>
        <authorList>
            <person name="Yang L."/>
        </authorList>
    </citation>
    <scope>NUCLEOTIDE SEQUENCE [LARGE SCALE GENOMIC DNA]</scope>
    <source>
        <strain evidence="3">JXDWG</strain>
        <tissue evidence="3">Leaf</tissue>
    </source>
</reference>
<feature type="repeat" description="PPR" evidence="2">
    <location>
        <begin position="112"/>
        <end position="146"/>
    </location>
</feature>
<dbReference type="PANTHER" id="PTHR47934:SF6">
    <property type="entry name" value="MITOCHONDRIAL GROUP I INTRON SPLICING FACTOR CCM1-RELATED"/>
    <property type="match status" value="1"/>
</dbReference>
<dbReference type="AlphaFoldDB" id="A0AAP0JSS8"/>
<dbReference type="InterPro" id="IPR002885">
    <property type="entry name" value="PPR_rpt"/>
</dbReference>
<dbReference type="InterPro" id="IPR051114">
    <property type="entry name" value="Mito_RNA_Proc_CCM1"/>
</dbReference>
<evidence type="ECO:0008006" key="5">
    <source>
        <dbReference type="Google" id="ProtNLM"/>
    </source>
</evidence>
<comment type="caution">
    <text evidence="3">The sequence shown here is derived from an EMBL/GenBank/DDBJ whole genome shotgun (WGS) entry which is preliminary data.</text>
</comment>
<evidence type="ECO:0000256" key="1">
    <source>
        <dbReference type="ARBA" id="ARBA00022737"/>
    </source>
</evidence>
<dbReference type="Pfam" id="PF13041">
    <property type="entry name" value="PPR_2"/>
    <property type="match status" value="1"/>
</dbReference>
<dbReference type="Gene3D" id="1.25.40.10">
    <property type="entry name" value="Tetratricopeptide repeat domain"/>
    <property type="match status" value="3"/>
</dbReference>
<dbReference type="InterPro" id="IPR011990">
    <property type="entry name" value="TPR-like_helical_dom_sf"/>
</dbReference>
<dbReference type="GO" id="GO:0006396">
    <property type="term" value="P:RNA processing"/>
    <property type="evidence" value="ECO:0007669"/>
    <property type="project" value="TreeGrafter"/>
</dbReference>
<dbReference type="PROSITE" id="PS51375">
    <property type="entry name" value="PPR"/>
    <property type="match status" value="3"/>
</dbReference>
<name>A0AAP0JSS8_9MAGN</name>
<sequence length="388" mass="43414">MRKRKVALSKEGFEGLFELGVSKSVEIGGFLVGEVLEKSEFEESFYNWAISVYGKHGFCEEGLLVAERARARSARLSLGFYECVMGVYSVKGDARGAMKLFFEMDERGVIASEGIYGVLLGILCRAGWAKLCFAVLEEMKRFGFRPDERLTMDLVQLFVKQNMGSEVKYFVEEGILKDTSSLALSVRPMAEEGKPISALELLKSMRESESNVDGSVYASLILGCGKSGLIEEAERIFSEFKSLECVKNAELAYTSMVYVYSRAEMRRMAEKVFQEMEVKTDLTGRTDVFLHMIAMYATLGLFDDMVKMFEELVKKCGASVEAYAILIGAFTKSGKMNRARDLLLEMRSFGVCPNNSIYSSLIEGYLELGLVNNAIAIENEYKSVRVES</sequence>
<dbReference type="NCBIfam" id="TIGR00756">
    <property type="entry name" value="PPR"/>
    <property type="match status" value="3"/>
</dbReference>
<organism evidence="3 4">
    <name type="scientific">Stephania cephalantha</name>
    <dbReference type="NCBI Taxonomy" id="152367"/>
    <lineage>
        <taxon>Eukaryota</taxon>
        <taxon>Viridiplantae</taxon>
        <taxon>Streptophyta</taxon>
        <taxon>Embryophyta</taxon>
        <taxon>Tracheophyta</taxon>
        <taxon>Spermatophyta</taxon>
        <taxon>Magnoliopsida</taxon>
        <taxon>Ranunculales</taxon>
        <taxon>Menispermaceae</taxon>
        <taxon>Menispermoideae</taxon>
        <taxon>Cissampelideae</taxon>
        <taxon>Stephania</taxon>
    </lineage>
</organism>
<keyword evidence="1" id="KW-0677">Repeat</keyword>